<comment type="similarity">
    <text evidence="2">Belongs to the amino acid-polyamine-organocation (APC) superfamily. Spore germination protein (SGP) (TC 2.A.3.9) family.</text>
</comment>
<dbReference type="PANTHER" id="PTHR34975:SF2">
    <property type="entry name" value="SPORE GERMINATION PROTEIN A2"/>
    <property type="match status" value="1"/>
</dbReference>
<reference evidence="9 10" key="1">
    <citation type="submission" date="2023-07" db="EMBL/GenBank/DDBJ databases">
        <title>Sorghum-associated microbial communities from plants grown in Nebraska, USA.</title>
        <authorList>
            <person name="Schachtman D."/>
        </authorList>
    </citation>
    <scope>NUCLEOTIDE SEQUENCE [LARGE SCALE GENOMIC DNA]</scope>
    <source>
        <strain evidence="9 10">CC482</strain>
    </source>
</reference>
<keyword evidence="10" id="KW-1185">Reference proteome</keyword>
<dbReference type="PANTHER" id="PTHR34975">
    <property type="entry name" value="SPORE GERMINATION PROTEIN A2"/>
    <property type="match status" value="1"/>
</dbReference>
<dbReference type="NCBIfam" id="TIGR00912">
    <property type="entry name" value="2A0309"/>
    <property type="match status" value="1"/>
</dbReference>
<comment type="caution">
    <text evidence="9">The sequence shown here is derived from an EMBL/GenBank/DDBJ whole genome shotgun (WGS) entry which is preliminary data.</text>
</comment>
<evidence type="ECO:0000256" key="8">
    <source>
        <dbReference type="SAM" id="Phobius"/>
    </source>
</evidence>
<keyword evidence="3" id="KW-0813">Transport</keyword>
<evidence type="ECO:0000256" key="5">
    <source>
        <dbReference type="ARBA" id="ARBA00022692"/>
    </source>
</evidence>
<evidence type="ECO:0000313" key="9">
    <source>
        <dbReference type="EMBL" id="MDQ0110875.1"/>
    </source>
</evidence>
<dbReference type="RefSeq" id="WP_307200317.1">
    <property type="nucleotide sequence ID" value="NZ_JAUSSU010000001.1"/>
</dbReference>
<organism evidence="9 10">
    <name type="scientific">Paenibacillus harenae</name>
    <dbReference type="NCBI Taxonomy" id="306543"/>
    <lineage>
        <taxon>Bacteria</taxon>
        <taxon>Bacillati</taxon>
        <taxon>Bacillota</taxon>
        <taxon>Bacilli</taxon>
        <taxon>Bacillales</taxon>
        <taxon>Paenibacillaceae</taxon>
        <taxon>Paenibacillus</taxon>
    </lineage>
</organism>
<feature type="transmembrane region" description="Helical" evidence="8">
    <location>
        <begin position="142"/>
        <end position="164"/>
    </location>
</feature>
<accession>A0ABT9TWQ3</accession>
<evidence type="ECO:0000313" key="10">
    <source>
        <dbReference type="Proteomes" id="UP001229346"/>
    </source>
</evidence>
<feature type="transmembrane region" description="Helical" evidence="8">
    <location>
        <begin position="335"/>
        <end position="356"/>
    </location>
</feature>
<keyword evidence="4" id="KW-0309">Germination</keyword>
<evidence type="ECO:0000256" key="3">
    <source>
        <dbReference type="ARBA" id="ARBA00022448"/>
    </source>
</evidence>
<comment type="subcellular location">
    <subcellularLocation>
        <location evidence="1">Membrane</location>
        <topology evidence="1">Multi-pass membrane protein</topology>
    </subcellularLocation>
</comment>
<sequence length="371" mass="41782">MERISLNQLGSMIILFLIGSSSLFLLASDAGKDAWLAVFVGMLGGLALLWGVNLMIYRIAPNSNLIELINDHFGKWAGFLLSMGYVIYFCYKSIRNVREFGDLTSMLLLPNTPVSAIMLIICAMAAYTVMSGVDVFFRMAEFILPIIIAIYVMLFLIIAFSDLLQFDNLLPVLDKGMMPVLKAAFPGLISFPFGELILFLMFWKYVEKESNNLVRVTIKCYLFSGLFITTTNLLILAGLGKLAPVITIPLMQLTTFIEIAKILERIDPFVALLLFTGVYFKLTAYYMGAVLALRYMTKLPQTYAVLIVGSGIYLGSSFVFKSYMEQVTIGFTLNVKYHFPIFQIVFPLLLLIVVLVKKRWNEKVHANEETE</sequence>
<gene>
    <name evidence="9" type="ORF">J2T15_000291</name>
</gene>
<keyword evidence="6 8" id="KW-1133">Transmembrane helix</keyword>
<evidence type="ECO:0000256" key="2">
    <source>
        <dbReference type="ARBA" id="ARBA00007998"/>
    </source>
</evidence>
<keyword evidence="5 8" id="KW-0812">Transmembrane</keyword>
<feature type="transmembrane region" description="Helical" evidence="8">
    <location>
        <begin position="76"/>
        <end position="94"/>
    </location>
</feature>
<feature type="transmembrane region" description="Helical" evidence="8">
    <location>
        <begin position="184"/>
        <end position="206"/>
    </location>
</feature>
<feature type="transmembrane region" description="Helical" evidence="8">
    <location>
        <begin position="303"/>
        <end position="323"/>
    </location>
</feature>
<evidence type="ECO:0000256" key="7">
    <source>
        <dbReference type="ARBA" id="ARBA00023136"/>
    </source>
</evidence>
<feature type="transmembrane region" description="Helical" evidence="8">
    <location>
        <begin position="269"/>
        <end position="291"/>
    </location>
</feature>
<feature type="transmembrane region" description="Helical" evidence="8">
    <location>
        <begin position="114"/>
        <end position="130"/>
    </location>
</feature>
<feature type="transmembrane region" description="Helical" evidence="8">
    <location>
        <begin position="34"/>
        <end position="56"/>
    </location>
</feature>
<dbReference type="EMBL" id="JAUSSU010000001">
    <property type="protein sequence ID" value="MDQ0110875.1"/>
    <property type="molecule type" value="Genomic_DNA"/>
</dbReference>
<dbReference type="Pfam" id="PF03845">
    <property type="entry name" value="Spore_permease"/>
    <property type="match status" value="1"/>
</dbReference>
<evidence type="ECO:0000256" key="1">
    <source>
        <dbReference type="ARBA" id="ARBA00004141"/>
    </source>
</evidence>
<evidence type="ECO:0000256" key="4">
    <source>
        <dbReference type="ARBA" id="ARBA00022544"/>
    </source>
</evidence>
<dbReference type="InterPro" id="IPR004761">
    <property type="entry name" value="Spore_GerAB"/>
</dbReference>
<name>A0ABT9TWQ3_PAEHA</name>
<proteinExistence type="inferred from homology"/>
<protein>
    <submittedName>
        <fullName evidence="9">Spore germination protein KB</fullName>
    </submittedName>
</protein>
<keyword evidence="7 8" id="KW-0472">Membrane</keyword>
<feature type="transmembrane region" description="Helical" evidence="8">
    <location>
        <begin position="218"/>
        <end position="239"/>
    </location>
</feature>
<evidence type="ECO:0000256" key="6">
    <source>
        <dbReference type="ARBA" id="ARBA00022989"/>
    </source>
</evidence>
<dbReference type="Proteomes" id="UP001229346">
    <property type="component" value="Unassembled WGS sequence"/>
</dbReference>
<feature type="transmembrane region" description="Helical" evidence="8">
    <location>
        <begin position="9"/>
        <end position="28"/>
    </location>
</feature>